<protein>
    <submittedName>
        <fullName evidence="2">TPR repeat-containing protein</fullName>
    </submittedName>
</protein>
<dbReference type="RefSeq" id="WP_046561976.1">
    <property type="nucleotide sequence ID" value="NZ_CP010975.1"/>
</dbReference>
<dbReference type="HOGENOM" id="CLU_118592_0_0_6"/>
<dbReference type="EMBL" id="CP010975">
    <property type="protein sequence ID" value="AKE52978.1"/>
    <property type="molecule type" value="Genomic_DNA"/>
</dbReference>
<feature type="chain" id="PRO_5002508955" evidence="1">
    <location>
        <begin position="19"/>
        <end position="168"/>
    </location>
</feature>
<dbReference type="AlphaFoldDB" id="A0A0F6RD50"/>
<keyword evidence="3" id="KW-1185">Reference proteome</keyword>
<accession>A0A0F6RD50</accession>
<evidence type="ECO:0000256" key="1">
    <source>
        <dbReference type="SAM" id="SignalP"/>
    </source>
</evidence>
<evidence type="ECO:0000313" key="2">
    <source>
        <dbReference type="EMBL" id="AKE52978.1"/>
    </source>
</evidence>
<dbReference type="KEGG" id="kge:TQ33_2049"/>
<name>A0A0F6RD50_9GAMM</name>
<organism evidence="2 3">
    <name type="scientific">Kangiella geojedonensis</name>
    <dbReference type="NCBI Taxonomy" id="914150"/>
    <lineage>
        <taxon>Bacteria</taxon>
        <taxon>Pseudomonadati</taxon>
        <taxon>Pseudomonadota</taxon>
        <taxon>Gammaproteobacteria</taxon>
        <taxon>Kangiellales</taxon>
        <taxon>Kangiellaceae</taxon>
        <taxon>Kangiella</taxon>
    </lineage>
</organism>
<evidence type="ECO:0000313" key="3">
    <source>
        <dbReference type="Proteomes" id="UP000034071"/>
    </source>
</evidence>
<gene>
    <name evidence="2" type="ORF">TQ33_2049</name>
</gene>
<keyword evidence="1" id="KW-0732">Signal</keyword>
<sequence>MKYLITTVLLLTSFIANSAEQKQPPCSSEEYRQFDFWMGEWEVFNPKGKKVGENKIEKILGGCSLQENWRGASGNIGHSYNIYDRTKKQWHQTWVDNTGTLLELNGGKEGDSMVMSGVTKGKGGDVMNTISWTPNGDTVRQVWSVSTDNGESWKVIFDGLYKKKAGES</sequence>
<dbReference type="OrthoDB" id="8902597at2"/>
<reference evidence="2 3" key="1">
    <citation type="submission" date="2015-02" db="EMBL/GenBank/DDBJ databases">
        <title>Complete genome sequence of Kangiella geojedonensis strain YCS-5T.</title>
        <authorList>
            <person name="Kim K.M."/>
        </authorList>
    </citation>
    <scope>NUCLEOTIDE SEQUENCE [LARGE SCALE GENOMIC DNA]</scope>
    <source>
        <strain evidence="2 3">YCS-5</strain>
    </source>
</reference>
<proteinExistence type="predicted"/>
<dbReference type="Proteomes" id="UP000034071">
    <property type="component" value="Chromosome"/>
</dbReference>
<feature type="signal peptide" evidence="1">
    <location>
        <begin position="1"/>
        <end position="18"/>
    </location>
</feature>
<dbReference type="STRING" id="914150.TQ33_2049"/>